<feature type="chain" id="PRO_5024454741" description="Coatomer subunit zeta" evidence="6">
    <location>
        <begin position="17"/>
        <end position="270"/>
    </location>
</feature>
<dbReference type="Gene3D" id="3.30.450.60">
    <property type="match status" value="1"/>
</dbReference>
<dbReference type="InterPro" id="IPR039652">
    <property type="entry name" value="Coatomer_zeta"/>
</dbReference>
<dbReference type="GO" id="GO:0000139">
    <property type="term" value="C:Golgi membrane"/>
    <property type="evidence" value="ECO:0007669"/>
    <property type="project" value="UniProtKB-SubCell"/>
</dbReference>
<dbReference type="InterPro" id="IPR011012">
    <property type="entry name" value="Longin-like_dom_sf"/>
</dbReference>
<sequence length="270" mass="30614">MILNIGAIAAIQVVVAAGGAKTHLYRPFWNSVIRKKHLRCEDTHITSGWGRRVTGHRYVRSNDHQHHVTDLVLRLIFVTGFKPTSPDLSLKFPQHGWREQSRLQIQDLKERRVKRILLAVLIANSEGNILVERFNGVPGEERLHWRSFLVKLGADNLKGVKNEELLVACHKSVYIVYTVLGHVSIYLVGKDEYDELALSEAMFVVTSAIKDVCGKPPTERLFLDKYGFLAGLMTIDKCLDNQHKTQGKNDRVTVQKKALKQLVYDHSGDS</sequence>
<comment type="similarity">
    <text evidence="2 5">Belongs to the adaptor complexes small subunit family.</text>
</comment>
<dbReference type="GO" id="GO:0006890">
    <property type="term" value="P:retrograde vesicle-mediated transport, Golgi to endoplasmic reticulum"/>
    <property type="evidence" value="ECO:0007669"/>
    <property type="project" value="UniProtKB-UniRule"/>
</dbReference>
<comment type="caution">
    <text evidence="7">The sequence shown here is derived from an EMBL/GenBank/DDBJ whole genome shotgun (WGS) entry which is preliminary data.</text>
</comment>
<accession>A0A5N6NAA9</accession>
<keyword evidence="6" id="KW-0732">Signal</keyword>
<name>A0A5N6NAA9_9ASTR</name>
<evidence type="ECO:0000256" key="5">
    <source>
        <dbReference type="RuleBase" id="RU366053"/>
    </source>
</evidence>
<dbReference type="Proteomes" id="UP000326396">
    <property type="component" value="Linkage Group LG2"/>
</dbReference>
<keyword evidence="5" id="KW-0963">Cytoplasm</keyword>
<protein>
    <recommendedName>
        <fullName evidence="5">Coatomer subunit zeta</fullName>
    </recommendedName>
</protein>
<keyword evidence="8" id="KW-1185">Reference proteome</keyword>
<reference evidence="7 8" key="1">
    <citation type="submission" date="2019-05" db="EMBL/GenBank/DDBJ databases">
        <title>Mikania micrantha, genome provides insights into the molecular mechanism of rapid growth.</title>
        <authorList>
            <person name="Liu B."/>
        </authorList>
    </citation>
    <scope>NUCLEOTIDE SEQUENCE [LARGE SCALE GENOMIC DNA]</scope>
    <source>
        <strain evidence="7">NLD-2019</strain>
        <tissue evidence="7">Leaf</tissue>
    </source>
</reference>
<dbReference type="SUPFAM" id="SSF64356">
    <property type="entry name" value="SNARE-like"/>
    <property type="match status" value="1"/>
</dbReference>
<dbReference type="EMBL" id="SZYD01000012">
    <property type="protein sequence ID" value="KAD4584684.1"/>
    <property type="molecule type" value="Genomic_DNA"/>
</dbReference>
<keyword evidence="5" id="KW-0968">Cytoplasmic vesicle</keyword>
<dbReference type="OrthoDB" id="10249988at2759"/>
<keyword evidence="4 5" id="KW-0472">Membrane</keyword>
<dbReference type="PANTHER" id="PTHR11043:SF1">
    <property type="entry name" value="TSET COMPLEX MEMBER TSTD"/>
    <property type="match status" value="1"/>
</dbReference>
<evidence type="ECO:0000313" key="8">
    <source>
        <dbReference type="Proteomes" id="UP000326396"/>
    </source>
</evidence>
<organism evidence="7 8">
    <name type="scientific">Mikania micrantha</name>
    <name type="common">bitter vine</name>
    <dbReference type="NCBI Taxonomy" id="192012"/>
    <lineage>
        <taxon>Eukaryota</taxon>
        <taxon>Viridiplantae</taxon>
        <taxon>Streptophyta</taxon>
        <taxon>Embryophyta</taxon>
        <taxon>Tracheophyta</taxon>
        <taxon>Spermatophyta</taxon>
        <taxon>Magnoliopsida</taxon>
        <taxon>eudicotyledons</taxon>
        <taxon>Gunneridae</taxon>
        <taxon>Pentapetalae</taxon>
        <taxon>asterids</taxon>
        <taxon>campanulids</taxon>
        <taxon>Asterales</taxon>
        <taxon>Asteraceae</taxon>
        <taxon>Asteroideae</taxon>
        <taxon>Heliantheae alliance</taxon>
        <taxon>Eupatorieae</taxon>
        <taxon>Mikania</taxon>
    </lineage>
</organism>
<comment type="subunit">
    <text evidence="3 5">Oligomeric complex that consists of at least the alpha, beta, beta', gamma, delta, epsilon and zeta subunits.</text>
</comment>
<keyword evidence="5" id="KW-0931">ER-Golgi transport</keyword>
<evidence type="ECO:0000256" key="2">
    <source>
        <dbReference type="ARBA" id="ARBA00006972"/>
    </source>
</evidence>
<comment type="subcellular location">
    <subcellularLocation>
        <location evidence="5">Cytoplasm</location>
    </subcellularLocation>
    <subcellularLocation>
        <location evidence="1 5">Golgi apparatus membrane</location>
        <topology evidence="1 5">Peripheral membrane protein</topology>
        <orientation evidence="5">Cytoplasmic side</orientation>
    </subcellularLocation>
    <subcellularLocation>
        <location evidence="5">Cytoplasmic vesicle</location>
        <location evidence="5">COPI-coated vesicle membrane</location>
        <topology evidence="5">Peripheral membrane protein</topology>
        <orientation evidence="5">Cytoplasmic side</orientation>
    </subcellularLocation>
</comment>
<dbReference type="AlphaFoldDB" id="A0A5N6NAA9"/>
<dbReference type="GO" id="GO:0030126">
    <property type="term" value="C:COPI vesicle coat"/>
    <property type="evidence" value="ECO:0007669"/>
    <property type="project" value="UniProtKB-UniRule"/>
</dbReference>
<dbReference type="FunFam" id="3.30.450.60:FF:000017">
    <property type="entry name" value="SNARE-like superfamily protein"/>
    <property type="match status" value="1"/>
</dbReference>
<dbReference type="GO" id="GO:0006886">
    <property type="term" value="P:intracellular protein transport"/>
    <property type="evidence" value="ECO:0007669"/>
    <property type="project" value="TreeGrafter"/>
</dbReference>
<evidence type="ECO:0000256" key="1">
    <source>
        <dbReference type="ARBA" id="ARBA00004395"/>
    </source>
</evidence>
<evidence type="ECO:0000256" key="6">
    <source>
        <dbReference type="SAM" id="SignalP"/>
    </source>
</evidence>
<keyword evidence="5" id="KW-0333">Golgi apparatus</keyword>
<dbReference type="PANTHER" id="PTHR11043">
    <property type="entry name" value="ZETA-COAT PROTEIN"/>
    <property type="match status" value="1"/>
</dbReference>
<proteinExistence type="inferred from homology"/>
<dbReference type="GO" id="GO:0006891">
    <property type="term" value="P:intra-Golgi vesicle-mediated transport"/>
    <property type="evidence" value="ECO:0007669"/>
    <property type="project" value="TreeGrafter"/>
</dbReference>
<comment type="function">
    <text evidence="5">The zeta subunit may be involved in regulating the coat assembly and, hence, the rate of biosynthetic protein transport due to its association-dissociation properties with the coatomer complex.</text>
</comment>
<gene>
    <name evidence="7" type="ORF">E3N88_22285</name>
</gene>
<evidence type="ECO:0000256" key="3">
    <source>
        <dbReference type="ARBA" id="ARBA00011775"/>
    </source>
</evidence>
<keyword evidence="5" id="KW-0813">Transport</keyword>
<evidence type="ECO:0000256" key="4">
    <source>
        <dbReference type="ARBA" id="ARBA00023136"/>
    </source>
</evidence>
<feature type="signal peptide" evidence="6">
    <location>
        <begin position="1"/>
        <end position="16"/>
    </location>
</feature>
<keyword evidence="5" id="KW-0653">Protein transport</keyword>
<evidence type="ECO:0000313" key="7">
    <source>
        <dbReference type="EMBL" id="KAD4584684.1"/>
    </source>
</evidence>